<evidence type="ECO:0000256" key="2">
    <source>
        <dbReference type="ARBA" id="ARBA00009260"/>
    </source>
</evidence>
<keyword evidence="3" id="KW-0235">DNA replication</keyword>
<dbReference type="GO" id="GO:0004519">
    <property type="term" value="F:endonuclease activity"/>
    <property type="evidence" value="ECO:0007669"/>
    <property type="project" value="UniProtKB-KW"/>
</dbReference>
<evidence type="ECO:0000256" key="3">
    <source>
        <dbReference type="ARBA" id="ARBA00022705"/>
    </source>
</evidence>
<dbReference type="InterPro" id="IPR008766">
    <property type="entry name" value="Replication_gene_A-like"/>
</dbReference>
<comment type="caution">
    <text evidence="9">The sequence shown here is derived from an EMBL/GenBank/DDBJ whole genome shotgun (WGS) entry which is preliminary data.</text>
</comment>
<evidence type="ECO:0000256" key="5">
    <source>
        <dbReference type="ARBA" id="ARBA00022759"/>
    </source>
</evidence>
<dbReference type="AlphaFoldDB" id="A0A8I1ALC2"/>
<feature type="domain" description="Replication gene A protein-like" evidence="8">
    <location>
        <begin position="131"/>
        <end position="380"/>
    </location>
</feature>
<keyword evidence="4" id="KW-0540">Nuclease</keyword>
<evidence type="ECO:0000256" key="6">
    <source>
        <dbReference type="ARBA" id="ARBA00022801"/>
    </source>
</evidence>
<accession>A0A8I1ALC2</accession>
<dbReference type="EMBL" id="JAEDXG010000002">
    <property type="protein sequence ID" value="MBH9695297.1"/>
    <property type="molecule type" value="Genomic_DNA"/>
</dbReference>
<dbReference type="GO" id="GO:0006260">
    <property type="term" value="P:DNA replication"/>
    <property type="evidence" value="ECO:0007669"/>
    <property type="project" value="UniProtKB-KW"/>
</dbReference>
<comment type="function">
    <text evidence="1">Possible endonuclease which induces a single-strand cut and initiates DNA replication.</text>
</comment>
<name>A0A8I1ALC2_BURCE</name>
<evidence type="ECO:0000313" key="9">
    <source>
        <dbReference type="EMBL" id="MBH9695297.1"/>
    </source>
</evidence>
<dbReference type="RefSeq" id="WP_176129478.1">
    <property type="nucleotide sequence ID" value="NZ_CADDZZ010000001.1"/>
</dbReference>
<dbReference type="GO" id="GO:0016787">
    <property type="term" value="F:hydrolase activity"/>
    <property type="evidence" value="ECO:0007669"/>
    <property type="project" value="UniProtKB-KW"/>
</dbReference>
<organism evidence="9 10">
    <name type="scientific">Burkholderia cepacia</name>
    <name type="common">Pseudomonas cepacia</name>
    <dbReference type="NCBI Taxonomy" id="292"/>
    <lineage>
        <taxon>Bacteria</taxon>
        <taxon>Pseudomonadati</taxon>
        <taxon>Pseudomonadota</taxon>
        <taxon>Betaproteobacteria</taxon>
        <taxon>Burkholderiales</taxon>
        <taxon>Burkholderiaceae</taxon>
        <taxon>Burkholderia</taxon>
        <taxon>Burkholderia cepacia complex</taxon>
    </lineage>
</organism>
<sequence length="599" mass="65679">MWVYAVDAKQSVEALPAAHGLKKRVPLRWYARAVREALAAGRKSAHARHASHMFDVGAAGEALDAFARDHAPSDAAIRPDAGDWEIVEKARRIAADIQLATHGLDVGDALVVARSRCDLYGVAMPDVDDGDGQVARVRCELWWRRRLRTQHGRGAEASSVRLGLVHYGGDPYASREAVTRRMGQNARNRLMLESVVVENDEGYRATLAELADKGTANKAIRRGELMTRLRGCEELAVDAGFDAVMFTLTCPSRFHAVRQLGKQVKCIPNKRYDPTLTPRDGQAYLRRVWARIRAELARLGVRYFGMRVAEPHHDATPHWHGLAFSSDIAAFERVMRKHGLADSGDERGAQERRVKFERIDRARGSAVGYIAKYIAKNVDGAHVGDHKTNEGFIVAPDLLGDLEITPAQRVETWAATWGIRQFQQFGGAPVGVWRELRRVKEEDLPREDESMAVRDAWAAAQKTEERPADWAAYCRAMGGVAGEARAVCVKRVPTIREGRYGAVRVLVPHGVAARGLATVDMGGIAGIVSRETEIFVPSTRYEWRVVSRSGAAASTRTCVNNCTGEVRDGAGNRGDRGRGRHVHGPGGSENGGAGAAPHV</sequence>
<protein>
    <submittedName>
        <fullName evidence="9">Replication endonuclease</fullName>
    </submittedName>
</protein>
<reference evidence="9" key="1">
    <citation type="submission" date="2020-12" db="EMBL/GenBank/DDBJ databases">
        <title>Burkholderia cepacia complex in Mexico.</title>
        <authorList>
            <person name="Estrada P."/>
        </authorList>
    </citation>
    <scope>NUCLEOTIDE SEQUENCE</scope>
    <source>
        <strain evidence="9">871</strain>
    </source>
</reference>
<gene>
    <name evidence="9" type="ORF">JAO13_02395</name>
</gene>
<feature type="compositionally biased region" description="Gly residues" evidence="7">
    <location>
        <begin position="584"/>
        <end position="599"/>
    </location>
</feature>
<evidence type="ECO:0000256" key="1">
    <source>
        <dbReference type="ARBA" id="ARBA00003293"/>
    </source>
</evidence>
<keyword evidence="5 9" id="KW-0255">Endonuclease</keyword>
<proteinExistence type="inferred from homology"/>
<feature type="region of interest" description="Disordered" evidence="7">
    <location>
        <begin position="564"/>
        <end position="599"/>
    </location>
</feature>
<evidence type="ECO:0000313" key="10">
    <source>
        <dbReference type="Proteomes" id="UP000645612"/>
    </source>
</evidence>
<evidence type="ECO:0000259" key="8">
    <source>
        <dbReference type="Pfam" id="PF05840"/>
    </source>
</evidence>
<feature type="compositionally biased region" description="Basic and acidic residues" evidence="7">
    <location>
        <begin position="565"/>
        <end position="577"/>
    </location>
</feature>
<dbReference type="Proteomes" id="UP000645612">
    <property type="component" value="Unassembled WGS sequence"/>
</dbReference>
<evidence type="ECO:0000256" key="7">
    <source>
        <dbReference type="SAM" id="MobiDB-lite"/>
    </source>
</evidence>
<keyword evidence="6" id="KW-0378">Hydrolase</keyword>
<comment type="similarity">
    <text evidence="2">Belongs to the phage GPA family.</text>
</comment>
<evidence type="ECO:0000256" key="4">
    <source>
        <dbReference type="ARBA" id="ARBA00022722"/>
    </source>
</evidence>
<dbReference type="Pfam" id="PF05840">
    <property type="entry name" value="Phage_GPA"/>
    <property type="match status" value="1"/>
</dbReference>